<sequence length="182" mass="20557">MPAVEPPVASSEPGLVKMEDRKRPAADNNDSAPPLKKQATGVNGGSKPHPDADMPWKDDLERFQKEAILRQMQEYRREKSSLESRLSQMSKAATFHNDHLRIIDLWFKQLVDEVKLLLGSSQAEGQGNSFKSSLQFENVEEFETHLKSRSEDIRAIISQIQSKSNDAPTDVSEPKNNSWRKA</sequence>
<dbReference type="AlphaFoldDB" id="A0A101MIY5"/>
<dbReference type="GO" id="GO:0016567">
    <property type="term" value="P:protein ubiquitination"/>
    <property type="evidence" value="ECO:0007669"/>
    <property type="project" value="UniProtKB-UniRule"/>
</dbReference>
<comment type="catalytic activity">
    <reaction evidence="6">
        <text>S-ubiquitinyl-[E2 ubiquitin-conjugating enzyme]-L-cysteine + [acceptor protein]-L-lysine = [E2 ubiquitin-conjugating enzyme]-L-cysteine + N(6)-ubiquitinyl-[acceptor protein]-L-lysine.</text>
        <dbReference type="EC" id="2.3.2.27"/>
    </reaction>
</comment>
<keyword evidence="6" id="KW-0808">Transferase</keyword>
<proteinExistence type="inferred from homology"/>
<evidence type="ECO:0000256" key="6">
    <source>
        <dbReference type="RuleBase" id="RU365038"/>
    </source>
</evidence>
<evidence type="ECO:0000256" key="8">
    <source>
        <dbReference type="SAM" id="MobiDB-lite"/>
    </source>
</evidence>
<comment type="caution">
    <text evidence="10">The sequence shown here is derived from an EMBL/GenBank/DDBJ whole genome shotgun (WGS) entry which is preliminary data.</text>
</comment>
<evidence type="ECO:0000256" key="5">
    <source>
        <dbReference type="ARBA" id="ARBA00023242"/>
    </source>
</evidence>
<dbReference type="GO" id="GO:0008270">
    <property type="term" value="F:zinc ion binding"/>
    <property type="evidence" value="ECO:0007669"/>
    <property type="project" value="UniProtKB-KW"/>
</dbReference>
<dbReference type="Pfam" id="PF26095">
    <property type="entry name" value="CC_Bre1"/>
    <property type="match status" value="1"/>
</dbReference>
<gene>
    <name evidence="10" type="ORF">ACN42_g5652</name>
</gene>
<comment type="pathway">
    <text evidence="6">Protein modification; protein ubiquitination.</text>
</comment>
<keyword evidence="4 6" id="KW-0862">Zinc</keyword>
<dbReference type="STRING" id="48697.A0A101MIY5"/>
<keyword evidence="5 6" id="KW-0539">Nucleus</keyword>
<organism evidence="10 11">
    <name type="scientific">Penicillium freii</name>
    <dbReference type="NCBI Taxonomy" id="48697"/>
    <lineage>
        <taxon>Eukaryota</taxon>
        <taxon>Fungi</taxon>
        <taxon>Dikarya</taxon>
        <taxon>Ascomycota</taxon>
        <taxon>Pezizomycotina</taxon>
        <taxon>Eurotiomycetes</taxon>
        <taxon>Eurotiomycetidae</taxon>
        <taxon>Eurotiales</taxon>
        <taxon>Aspergillaceae</taxon>
        <taxon>Penicillium</taxon>
    </lineage>
</organism>
<keyword evidence="3 6" id="KW-0863">Zinc-finger</keyword>
<dbReference type="InterPro" id="IPR058643">
    <property type="entry name" value="BRE1-like_CC"/>
</dbReference>
<evidence type="ECO:0000256" key="3">
    <source>
        <dbReference type="ARBA" id="ARBA00022771"/>
    </source>
</evidence>
<evidence type="ECO:0000256" key="1">
    <source>
        <dbReference type="ARBA" id="ARBA00004123"/>
    </source>
</evidence>
<reference evidence="10 11" key="1">
    <citation type="submission" date="2015-10" db="EMBL/GenBank/DDBJ databases">
        <title>Genome sequencing of Penicillium freii.</title>
        <authorList>
            <person name="Nguyen H.D."/>
            <person name="Visagie C.M."/>
            <person name="Seifert K.A."/>
        </authorList>
    </citation>
    <scope>NUCLEOTIDE SEQUENCE [LARGE SCALE GENOMIC DNA]</scope>
    <source>
        <strain evidence="10 11">DAOM 242723</strain>
    </source>
</reference>
<feature type="region of interest" description="Disordered" evidence="8">
    <location>
        <begin position="1"/>
        <end position="56"/>
    </location>
</feature>
<dbReference type="GO" id="GO:0006325">
    <property type="term" value="P:chromatin organization"/>
    <property type="evidence" value="ECO:0007669"/>
    <property type="project" value="UniProtKB-KW"/>
</dbReference>
<evidence type="ECO:0000256" key="4">
    <source>
        <dbReference type="ARBA" id="ARBA00022833"/>
    </source>
</evidence>
<dbReference type="EC" id="2.3.2.27" evidence="6"/>
<evidence type="ECO:0000259" key="9">
    <source>
        <dbReference type="Pfam" id="PF26095"/>
    </source>
</evidence>
<dbReference type="PANTHER" id="PTHR23163">
    <property type="entry name" value="RING FINGER PROTEIN-RELATED"/>
    <property type="match status" value="1"/>
</dbReference>
<keyword evidence="11" id="KW-1185">Reference proteome</keyword>
<name>A0A101MIY5_PENFR</name>
<dbReference type="GO" id="GO:0033503">
    <property type="term" value="C:HULC complex"/>
    <property type="evidence" value="ECO:0007669"/>
    <property type="project" value="TreeGrafter"/>
</dbReference>
<dbReference type="GO" id="GO:0061630">
    <property type="term" value="F:ubiquitin protein ligase activity"/>
    <property type="evidence" value="ECO:0007669"/>
    <property type="project" value="UniProtKB-EC"/>
</dbReference>
<feature type="domain" description="BRE1-like coiled-coil containing" evidence="9">
    <location>
        <begin position="88"/>
        <end position="173"/>
    </location>
</feature>
<dbReference type="InterPro" id="IPR013956">
    <property type="entry name" value="E3_ubiquit_lig_Bre1"/>
</dbReference>
<evidence type="ECO:0000256" key="7">
    <source>
        <dbReference type="SAM" id="Coils"/>
    </source>
</evidence>
<keyword evidence="2 6" id="KW-0479">Metal-binding</keyword>
<comment type="similarity">
    <text evidence="6">Belongs to the BRE1 family.</text>
</comment>
<feature type="coiled-coil region" evidence="7">
    <location>
        <begin position="65"/>
        <end position="92"/>
    </location>
</feature>
<keyword evidence="6" id="KW-0156">Chromatin regulator</keyword>
<protein>
    <recommendedName>
        <fullName evidence="6">E3 ubiquitin protein ligase</fullName>
        <ecNumber evidence="6">2.3.2.27</ecNumber>
    </recommendedName>
</protein>
<accession>A0A101MIY5</accession>
<keyword evidence="6 7" id="KW-0175">Coiled coil</keyword>
<evidence type="ECO:0000313" key="10">
    <source>
        <dbReference type="EMBL" id="KUM61456.1"/>
    </source>
</evidence>
<evidence type="ECO:0000313" key="11">
    <source>
        <dbReference type="Proteomes" id="UP000055045"/>
    </source>
</evidence>
<comment type="subcellular location">
    <subcellularLocation>
        <location evidence="1 6">Nucleus</location>
    </subcellularLocation>
</comment>
<dbReference type="GO" id="GO:0005634">
    <property type="term" value="C:nucleus"/>
    <property type="evidence" value="ECO:0007669"/>
    <property type="project" value="UniProtKB-SubCell"/>
</dbReference>
<dbReference type="Proteomes" id="UP000055045">
    <property type="component" value="Unassembled WGS sequence"/>
</dbReference>
<feature type="region of interest" description="Disordered" evidence="8">
    <location>
        <begin position="159"/>
        <end position="182"/>
    </location>
</feature>
<dbReference type="EMBL" id="LLXE01000133">
    <property type="protein sequence ID" value="KUM61456.1"/>
    <property type="molecule type" value="Genomic_DNA"/>
</dbReference>
<evidence type="ECO:0000256" key="2">
    <source>
        <dbReference type="ARBA" id="ARBA00022723"/>
    </source>
</evidence>
<dbReference type="PANTHER" id="PTHR23163:SF0">
    <property type="entry name" value="E3 UBIQUITIN-PROTEIN LIGASE BRE1"/>
    <property type="match status" value="1"/>
</dbReference>
<keyword evidence="6" id="KW-0833">Ubl conjugation pathway</keyword>